<evidence type="ECO:0000313" key="10">
    <source>
        <dbReference type="Proteomes" id="UP000886842"/>
    </source>
</evidence>
<evidence type="ECO:0000256" key="6">
    <source>
        <dbReference type="ARBA" id="ARBA00023136"/>
    </source>
</evidence>
<feature type="transmembrane region" description="Helical" evidence="8">
    <location>
        <begin position="289"/>
        <end position="308"/>
    </location>
</feature>
<proteinExistence type="inferred from homology"/>
<keyword evidence="3" id="KW-0808">Transferase</keyword>
<dbReference type="GO" id="GO:0005886">
    <property type="term" value="C:plasma membrane"/>
    <property type="evidence" value="ECO:0007669"/>
    <property type="project" value="UniProtKB-SubCell"/>
</dbReference>
<evidence type="ECO:0000313" key="9">
    <source>
        <dbReference type="EMBL" id="HIT75128.1"/>
    </source>
</evidence>
<feature type="transmembrane region" description="Helical" evidence="8">
    <location>
        <begin position="170"/>
        <end position="191"/>
    </location>
</feature>
<keyword evidence="4 8" id="KW-0812">Transmembrane</keyword>
<dbReference type="Proteomes" id="UP000886842">
    <property type="component" value="Unassembled WGS sequence"/>
</dbReference>
<evidence type="ECO:0000256" key="5">
    <source>
        <dbReference type="ARBA" id="ARBA00022989"/>
    </source>
</evidence>
<evidence type="ECO:0000256" key="2">
    <source>
        <dbReference type="ARBA" id="ARBA00022475"/>
    </source>
</evidence>
<evidence type="ECO:0000256" key="3">
    <source>
        <dbReference type="ARBA" id="ARBA00022679"/>
    </source>
</evidence>
<feature type="transmembrane region" description="Helical" evidence="8">
    <location>
        <begin position="221"/>
        <end position="242"/>
    </location>
</feature>
<keyword evidence="2" id="KW-1003">Cell membrane</keyword>
<dbReference type="GO" id="GO:0016758">
    <property type="term" value="F:hexosyltransferase activity"/>
    <property type="evidence" value="ECO:0007669"/>
    <property type="project" value="InterPro"/>
</dbReference>
<feature type="transmembrane region" description="Helical" evidence="8">
    <location>
        <begin position="198"/>
        <end position="215"/>
    </location>
</feature>
<organism evidence="9 10">
    <name type="scientific">Candidatus Avipropionibacterium avicola</name>
    <dbReference type="NCBI Taxonomy" id="2840701"/>
    <lineage>
        <taxon>Bacteria</taxon>
        <taxon>Bacillati</taxon>
        <taxon>Actinomycetota</taxon>
        <taxon>Actinomycetes</taxon>
        <taxon>Propionibacteriales</taxon>
        <taxon>Propionibacteriaceae</taxon>
        <taxon>Propionibacteriaceae incertae sedis</taxon>
        <taxon>Candidatus Avipropionibacterium</taxon>
    </lineage>
</organism>
<reference evidence="9" key="1">
    <citation type="submission" date="2020-10" db="EMBL/GenBank/DDBJ databases">
        <authorList>
            <person name="Gilroy R."/>
        </authorList>
    </citation>
    <scope>NUCLEOTIDE SEQUENCE</scope>
    <source>
        <strain evidence="9">ChiGjej1B1-24693</strain>
    </source>
</reference>
<protein>
    <submittedName>
        <fullName evidence="9">DUF2029 domain-containing protein</fullName>
    </submittedName>
</protein>
<evidence type="ECO:0000256" key="7">
    <source>
        <dbReference type="ARBA" id="ARBA00024033"/>
    </source>
</evidence>
<evidence type="ECO:0000256" key="1">
    <source>
        <dbReference type="ARBA" id="ARBA00004651"/>
    </source>
</evidence>
<sequence length="400" mass="42895">MSTAATSPTLARRLARAAAVAVLPCLVALFVAGSSWDRGLLPWNPQLADLDVYLRAARALVSGQDPYRMGEALPFIYPPFAAILAIPLAWLPWTWTSALWTIGVALALVAILHRVGLRSWRLSLVASAMLLVVDPVRGNVEFGQVGVFLAALVVLDLLRTPRTDRWPTGIGIGLAAAIKLTPGLFAIHLLLTRRWRSALVAGVTFLVATAIGAVVDPAGSWQFWTGLLGGDTGVGDGVLYLYNQSLLGATARVMGDTTLATVVGLALAAAAAVLGVVAARAWHHVGDEAMAITVCGLATLLASPVSWFHHYVWIAPLAVLLAIRRRWPTWFVVPAWLFVGWAATSPYAFLPSADLVELDYRWWQDAFSVVTPLLGALVLALGWRAARMVDPDRPVVDPDS</sequence>
<keyword evidence="6 8" id="KW-0472">Membrane</keyword>
<feature type="transmembrane region" description="Helical" evidence="8">
    <location>
        <begin position="14"/>
        <end position="32"/>
    </location>
</feature>
<dbReference type="InterPro" id="IPR018584">
    <property type="entry name" value="GT87"/>
</dbReference>
<feature type="transmembrane region" description="Helical" evidence="8">
    <location>
        <begin position="262"/>
        <end position="283"/>
    </location>
</feature>
<name>A0A9D1GWP5_9ACTN</name>
<evidence type="ECO:0000256" key="4">
    <source>
        <dbReference type="ARBA" id="ARBA00022692"/>
    </source>
</evidence>
<comment type="subcellular location">
    <subcellularLocation>
        <location evidence="1">Cell membrane</location>
        <topology evidence="1">Multi-pass membrane protein</topology>
    </subcellularLocation>
</comment>
<feature type="transmembrane region" description="Helical" evidence="8">
    <location>
        <begin position="362"/>
        <end position="383"/>
    </location>
</feature>
<accession>A0A9D1GWP5</accession>
<gene>
    <name evidence="9" type="ORF">IAA98_06060</name>
</gene>
<feature type="transmembrane region" description="Helical" evidence="8">
    <location>
        <begin position="72"/>
        <end position="91"/>
    </location>
</feature>
<dbReference type="EMBL" id="DVLP01000184">
    <property type="protein sequence ID" value="HIT75128.1"/>
    <property type="molecule type" value="Genomic_DNA"/>
</dbReference>
<dbReference type="AlphaFoldDB" id="A0A9D1GWP5"/>
<reference evidence="9" key="2">
    <citation type="journal article" date="2021" name="PeerJ">
        <title>Extensive microbial diversity within the chicken gut microbiome revealed by metagenomics and culture.</title>
        <authorList>
            <person name="Gilroy R."/>
            <person name="Ravi A."/>
            <person name="Getino M."/>
            <person name="Pursley I."/>
            <person name="Horton D.L."/>
            <person name="Alikhan N.F."/>
            <person name="Baker D."/>
            <person name="Gharbi K."/>
            <person name="Hall N."/>
            <person name="Watson M."/>
            <person name="Adriaenssens E.M."/>
            <person name="Foster-Nyarko E."/>
            <person name="Jarju S."/>
            <person name="Secka A."/>
            <person name="Antonio M."/>
            <person name="Oren A."/>
            <person name="Chaudhuri R.R."/>
            <person name="La Ragione R."/>
            <person name="Hildebrand F."/>
            <person name="Pallen M.J."/>
        </authorList>
    </citation>
    <scope>NUCLEOTIDE SEQUENCE</scope>
    <source>
        <strain evidence="9">ChiGjej1B1-24693</strain>
    </source>
</reference>
<feature type="transmembrane region" description="Helical" evidence="8">
    <location>
        <begin position="97"/>
        <end position="117"/>
    </location>
</feature>
<evidence type="ECO:0000256" key="8">
    <source>
        <dbReference type="SAM" id="Phobius"/>
    </source>
</evidence>
<keyword evidence="5 8" id="KW-1133">Transmembrane helix</keyword>
<comment type="similarity">
    <text evidence="7">Belongs to the glycosyltransferase 87 family.</text>
</comment>
<dbReference type="Pfam" id="PF09594">
    <property type="entry name" value="GT87"/>
    <property type="match status" value="1"/>
</dbReference>
<comment type="caution">
    <text evidence="9">The sequence shown here is derived from an EMBL/GenBank/DDBJ whole genome shotgun (WGS) entry which is preliminary data.</text>
</comment>
<feature type="transmembrane region" description="Helical" evidence="8">
    <location>
        <begin position="329"/>
        <end position="350"/>
    </location>
</feature>